<dbReference type="HOGENOM" id="CLU_3359811_0_0_1"/>
<keyword evidence="2" id="KW-1185">Reference proteome</keyword>
<dbReference type="InParanoid" id="H0EED1"/>
<dbReference type="AlphaFoldDB" id="H0EED1"/>
<reference evidence="1 2" key="1">
    <citation type="journal article" date="2012" name="Eukaryot. Cell">
        <title>Genome sequence of the fungus Glarea lozoyensis: the first genome sequence of a species from the Helotiaceae family.</title>
        <authorList>
            <person name="Youssar L."/>
            <person name="Gruening B.A."/>
            <person name="Erxleben A."/>
            <person name="Guenther S."/>
            <person name="Huettel W."/>
        </authorList>
    </citation>
    <scope>NUCLEOTIDE SEQUENCE [LARGE SCALE GENOMIC DNA]</scope>
    <source>
        <strain evidence="2">ATCC 74030 / MF5533</strain>
    </source>
</reference>
<dbReference type="Proteomes" id="UP000005446">
    <property type="component" value="Unassembled WGS sequence"/>
</dbReference>
<accession>H0EED1</accession>
<sequence length="36" mass="4155">MDRSPYIYKVIEFLGKSNRRNSRKVVSCLIAKVALV</sequence>
<proteinExistence type="predicted"/>
<protein>
    <submittedName>
        <fullName evidence="1">Uncharacterized protein</fullName>
    </submittedName>
</protein>
<comment type="caution">
    <text evidence="1">The sequence shown here is derived from an EMBL/GenBank/DDBJ whole genome shotgun (WGS) entry which is preliminary data.</text>
</comment>
<dbReference type="EMBL" id="AGUE01000015">
    <property type="protein sequence ID" value="EHL03114.1"/>
    <property type="molecule type" value="Genomic_DNA"/>
</dbReference>
<evidence type="ECO:0000313" key="1">
    <source>
        <dbReference type="EMBL" id="EHL03114.1"/>
    </source>
</evidence>
<evidence type="ECO:0000313" key="2">
    <source>
        <dbReference type="Proteomes" id="UP000005446"/>
    </source>
</evidence>
<name>H0EED1_GLAL7</name>
<gene>
    <name evidence="1" type="ORF">M7I_0806</name>
</gene>
<organism evidence="1 2">
    <name type="scientific">Glarea lozoyensis (strain ATCC 74030 / MF5533)</name>
    <dbReference type="NCBI Taxonomy" id="1104152"/>
    <lineage>
        <taxon>Eukaryota</taxon>
        <taxon>Fungi</taxon>
        <taxon>Dikarya</taxon>
        <taxon>Ascomycota</taxon>
        <taxon>Pezizomycotina</taxon>
        <taxon>Leotiomycetes</taxon>
        <taxon>Helotiales</taxon>
        <taxon>Helotiaceae</taxon>
        <taxon>Glarea</taxon>
    </lineage>
</organism>